<reference evidence="2" key="2">
    <citation type="submission" date="2015-05" db="EMBL/GenBank/DDBJ databases">
        <title>Complete genome sequence of Corynebacterium mustelae DSM 45274, isolated from various tissues of a male ferret with lethal sepsis.</title>
        <authorList>
            <person name="Ruckert C."/>
            <person name="Albersmeier A."/>
            <person name="Winkler A."/>
            <person name="Tauch A."/>
        </authorList>
    </citation>
    <scope>NUCLEOTIDE SEQUENCE [LARGE SCALE GENOMIC DNA]</scope>
    <source>
        <strain evidence="2">DSM 45274</strain>
    </source>
</reference>
<dbReference type="Proteomes" id="UP000035199">
    <property type="component" value="Chromosome"/>
</dbReference>
<dbReference type="Pfam" id="PF09234">
    <property type="entry name" value="DUF1963"/>
    <property type="match status" value="1"/>
</dbReference>
<proteinExistence type="predicted"/>
<dbReference type="Gene3D" id="2.30.320.10">
    <property type="entry name" value="YwqG-like"/>
    <property type="match status" value="1"/>
</dbReference>
<evidence type="ECO:0000313" key="2">
    <source>
        <dbReference type="Proteomes" id="UP000035199"/>
    </source>
</evidence>
<accession>A0A0G3H3H2</accession>
<evidence type="ECO:0000313" key="1">
    <source>
        <dbReference type="EMBL" id="AKK06378.1"/>
    </source>
</evidence>
<dbReference type="RefSeq" id="WP_047262417.1">
    <property type="nucleotide sequence ID" value="NZ_CP011542.1"/>
</dbReference>
<name>A0A0G3H3H2_9CORY</name>
<reference evidence="1 2" key="1">
    <citation type="journal article" date="2015" name="Genome Announc.">
        <title>Complete Genome Sequence of the Type Strain Corynebacterium mustelae DSM 45274, Isolated from Various Tissues of a Male Ferret with Lethal Sepsis.</title>
        <authorList>
            <person name="Ruckert C."/>
            <person name="Eimer J."/>
            <person name="Winkler A."/>
            <person name="Tauch A."/>
        </authorList>
    </citation>
    <scope>NUCLEOTIDE SEQUENCE [LARGE SCALE GENOMIC DNA]</scope>
    <source>
        <strain evidence="1 2">DSM 45274</strain>
    </source>
</reference>
<dbReference type="AlphaFoldDB" id="A0A0G3H3H2"/>
<dbReference type="InterPro" id="IPR035948">
    <property type="entry name" value="YwqG-like_sf"/>
</dbReference>
<dbReference type="SUPFAM" id="SSF103032">
    <property type="entry name" value="Hypothetical protein YwqG"/>
    <property type="match status" value="1"/>
</dbReference>
<sequence>MDALDAIRTTIDETGDEYLAEYADRIIASVRETLCFNILAATPAEIPLGVSRIGGEPDVPAEFTWPTDDGGNPLAFLFQLQLSPLADELLLVFAGKEAYPAAVHVERIPTGTPLVRMPSPKNFVYPSFYAVGDSTKVHELFATPHLLRSTLTHDIPRECGYQYEELFGDDYDVQDTYGEVLEVVAPYGDIRYGGHYAGYHDPSEDACEYHGLDESHQENWQHLVTLDSIDDSFVIGDCGYFQILELPDPTGEPAKLYGGMESS</sequence>
<dbReference type="EMBL" id="CP011542">
    <property type="protein sequence ID" value="AKK06378.1"/>
    <property type="molecule type" value="Genomic_DNA"/>
</dbReference>
<dbReference type="KEGG" id="cmv:CMUST_10310"/>
<gene>
    <name evidence="1" type="ORF">CMUST_10310</name>
</gene>
<dbReference type="InterPro" id="IPR015315">
    <property type="entry name" value="DUF1963"/>
</dbReference>
<dbReference type="OrthoDB" id="4428196at2"/>
<keyword evidence="2" id="KW-1185">Reference proteome</keyword>
<dbReference type="PATRIC" id="fig|571915.4.peg.2191"/>
<dbReference type="PANTHER" id="PTHR36436">
    <property type="entry name" value="SLL5081 PROTEIN"/>
    <property type="match status" value="1"/>
</dbReference>
<organism evidence="1 2">
    <name type="scientific">Corynebacterium mustelae</name>
    <dbReference type="NCBI Taxonomy" id="571915"/>
    <lineage>
        <taxon>Bacteria</taxon>
        <taxon>Bacillati</taxon>
        <taxon>Actinomycetota</taxon>
        <taxon>Actinomycetes</taxon>
        <taxon>Mycobacteriales</taxon>
        <taxon>Corynebacteriaceae</taxon>
        <taxon>Corynebacterium</taxon>
    </lineage>
</organism>
<dbReference type="PANTHER" id="PTHR36436:SF6">
    <property type="entry name" value="SLL5081 PROTEIN"/>
    <property type="match status" value="1"/>
</dbReference>
<protein>
    <submittedName>
        <fullName evidence="1">Putative DUF1963 family protein</fullName>
    </submittedName>
</protein>